<keyword evidence="2" id="KW-1185">Reference proteome</keyword>
<gene>
    <name evidence="1" type="ORF">PENTCL1PPCAC_12955</name>
</gene>
<name>A0AAV5T8T3_9BILA</name>
<evidence type="ECO:0000313" key="1">
    <source>
        <dbReference type="EMBL" id="GMS90782.1"/>
    </source>
</evidence>
<organism evidence="1 2">
    <name type="scientific">Pristionchus entomophagus</name>
    <dbReference type="NCBI Taxonomy" id="358040"/>
    <lineage>
        <taxon>Eukaryota</taxon>
        <taxon>Metazoa</taxon>
        <taxon>Ecdysozoa</taxon>
        <taxon>Nematoda</taxon>
        <taxon>Chromadorea</taxon>
        <taxon>Rhabditida</taxon>
        <taxon>Rhabditina</taxon>
        <taxon>Diplogasteromorpha</taxon>
        <taxon>Diplogasteroidea</taxon>
        <taxon>Neodiplogasteridae</taxon>
        <taxon>Pristionchus</taxon>
    </lineage>
</organism>
<dbReference type="Proteomes" id="UP001432027">
    <property type="component" value="Unassembled WGS sequence"/>
</dbReference>
<comment type="caution">
    <text evidence="1">The sequence shown here is derived from an EMBL/GenBank/DDBJ whole genome shotgun (WGS) entry which is preliminary data.</text>
</comment>
<evidence type="ECO:0000313" key="2">
    <source>
        <dbReference type="Proteomes" id="UP001432027"/>
    </source>
</evidence>
<accession>A0AAV5T8T3</accession>
<sequence>RVNKDGEVEEEEEGEEEVLELAWISRENDLICLLDNEQFHRENDLYEFVERMGEIDRPKGQLPLLLNWALNHRSAMGFTLAARIIKIWSLPSTRSSLLIFIVSAHSPPSIKNKVRRSSGGTRGKTKDGRWGRTRTRFLLLLARLFLALSYEGLVTYNDLNDVYMRDKEYYDGRSEG</sequence>
<dbReference type="EMBL" id="BTSX01000003">
    <property type="protein sequence ID" value="GMS90782.1"/>
    <property type="molecule type" value="Genomic_DNA"/>
</dbReference>
<reference evidence="1" key="1">
    <citation type="submission" date="2023-10" db="EMBL/GenBank/DDBJ databases">
        <title>Genome assembly of Pristionchus species.</title>
        <authorList>
            <person name="Yoshida K."/>
            <person name="Sommer R.J."/>
        </authorList>
    </citation>
    <scope>NUCLEOTIDE SEQUENCE</scope>
    <source>
        <strain evidence="1">RS0144</strain>
    </source>
</reference>
<proteinExistence type="predicted"/>
<protein>
    <submittedName>
        <fullName evidence="1">Uncharacterized protein</fullName>
    </submittedName>
</protein>
<feature type="non-terminal residue" evidence="1">
    <location>
        <position position="1"/>
    </location>
</feature>
<dbReference type="AlphaFoldDB" id="A0AAV5T8T3"/>